<evidence type="ECO:0000313" key="1">
    <source>
        <dbReference type="EMBL" id="QOD61094.1"/>
    </source>
</evidence>
<dbReference type="OrthoDB" id="839908at2"/>
<proteinExistence type="predicted"/>
<dbReference type="Proteomes" id="UP000516764">
    <property type="component" value="Chromosome"/>
</dbReference>
<accession>A0A7L8AGM6</accession>
<dbReference type="KEGG" id="phal:H9I45_01235"/>
<keyword evidence="2" id="KW-1185">Reference proteome</keyword>
<name>A0A7L8AGM6_9FLAO</name>
<organism evidence="1 2">
    <name type="scientific">Polaribacter haliotis</name>
    <dbReference type="NCBI Taxonomy" id="1888915"/>
    <lineage>
        <taxon>Bacteria</taxon>
        <taxon>Pseudomonadati</taxon>
        <taxon>Bacteroidota</taxon>
        <taxon>Flavobacteriia</taxon>
        <taxon>Flavobacteriales</taxon>
        <taxon>Flavobacteriaceae</taxon>
    </lineage>
</organism>
<evidence type="ECO:0000313" key="2">
    <source>
        <dbReference type="Proteomes" id="UP000516764"/>
    </source>
</evidence>
<gene>
    <name evidence="1" type="ORF">H9I45_01235</name>
</gene>
<reference evidence="1 2" key="1">
    <citation type="journal article" date="2016" name="Int. J. Syst. Evol. Microbiol.">
        <title>Polaribacter haliotis sp. nov., isolated from the gut of abalone Haliotis discus hannai.</title>
        <authorList>
            <person name="Kim Y.O."/>
            <person name="Park I.S."/>
            <person name="Park S."/>
            <person name="Nam B.H."/>
            <person name="Park J.M."/>
            <person name="Kim D.G."/>
            <person name="Yoon J.H."/>
        </authorList>
    </citation>
    <scope>NUCLEOTIDE SEQUENCE [LARGE SCALE GENOMIC DNA]</scope>
    <source>
        <strain evidence="1 2">KCTC 52418</strain>
    </source>
</reference>
<dbReference type="EMBL" id="CP061813">
    <property type="protein sequence ID" value="QOD61094.1"/>
    <property type="molecule type" value="Genomic_DNA"/>
</dbReference>
<protein>
    <submittedName>
        <fullName evidence="1">Uncharacterized protein</fullName>
    </submittedName>
</protein>
<dbReference type="RefSeq" id="WP_088355488.1">
    <property type="nucleotide sequence ID" value="NZ_CP150663.1"/>
</dbReference>
<dbReference type="AlphaFoldDB" id="A0A7L8AGM6"/>
<sequence>MFNKPINNIVKEHFKIMRKTAKQKAEKDFKVNILEKIDGLDDFQKLKLCVAEDDKIRLLKNEDKHPYYINNSDDWLLTQFANRYFLLNVDETEEFIQSVYLGDYGSLIFKEIDRLIKKIPKLTYEDFIAGVQCEYLETFEFYYNIEKEDYYEISKWQMNVLLDIVQYDVLNVIRDYQKYCKTIDNPINFITNELSILEEEVIETITDATALKQILSKLYIFKNNDISKYDNDLLLENYPLFFNDENNYRKLNPENLKEPLNNISNDVKNIISNELTLFYVLDTVLKWMKSIIKGKSLLEPFEYIDLKKKIDEVKGETENEYQKEIEELNDFCFNNEAITSEQKKEYLRAKFEDEIDAYNKIKDKRIFFFLRDENENLLLENLRFSYIINDSLDEVLDELKKAYRILNVSWEISSIFFELFDSKTMYYKKDSGSHLMIHSLMNDMVLDKDDYNELHSSMDNFFERLQNDSVPLDIHFVNHRNIYIRLFEKCISRLQEVLDNAEPSNKVLYIQTRLKELRQRELRFRTISERNEEFEDKEDKYPNLFKEFLSIEAEFIKETVQISPITFLPNQTKSISLVVEETDSFKTFVNQEKQDYILKILEDLAITKDGVYNLGDRSKGTIRGVIEALREEHIIPKLSLKKLCDMVANQINLVLKSKLDWSTTSDNYKKKAKQYIKDNPFH</sequence>